<dbReference type="EMBL" id="JAACXV010000056">
    <property type="protein sequence ID" value="KAF7285367.1"/>
    <property type="molecule type" value="Genomic_DNA"/>
</dbReference>
<evidence type="ECO:0000256" key="1">
    <source>
        <dbReference type="ARBA" id="ARBA00023054"/>
    </source>
</evidence>
<dbReference type="PANTHER" id="PTHR21549">
    <property type="entry name" value="MUTATED IN BLADDER CANCER 1"/>
    <property type="match status" value="1"/>
</dbReference>
<protein>
    <recommendedName>
        <fullName evidence="5">Coiled-coil domain-containing protein 112</fullName>
    </recommendedName>
</protein>
<proteinExistence type="predicted"/>
<dbReference type="OrthoDB" id="2152435at2759"/>
<accession>A0A834IUM1</accession>
<reference evidence="3" key="1">
    <citation type="submission" date="2020-08" db="EMBL/GenBank/DDBJ databases">
        <title>Genome sequencing and assembly of the red palm weevil Rhynchophorus ferrugineus.</title>
        <authorList>
            <person name="Dias G.B."/>
            <person name="Bergman C.M."/>
            <person name="Manee M."/>
        </authorList>
    </citation>
    <scope>NUCLEOTIDE SEQUENCE</scope>
    <source>
        <strain evidence="3">AA-2017</strain>
        <tissue evidence="3">Whole larva</tissue>
    </source>
</reference>
<evidence type="ECO:0008006" key="5">
    <source>
        <dbReference type="Google" id="ProtNLM"/>
    </source>
</evidence>
<organism evidence="3 4">
    <name type="scientific">Rhynchophorus ferrugineus</name>
    <name type="common">Red palm weevil</name>
    <name type="synonym">Curculio ferrugineus</name>
    <dbReference type="NCBI Taxonomy" id="354439"/>
    <lineage>
        <taxon>Eukaryota</taxon>
        <taxon>Metazoa</taxon>
        <taxon>Ecdysozoa</taxon>
        <taxon>Arthropoda</taxon>
        <taxon>Hexapoda</taxon>
        <taxon>Insecta</taxon>
        <taxon>Pterygota</taxon>
        <taxon>Neoptera</taxon>
        <taxon>Endopterygota</taxon>
        <taxon>Coleoptera</taxon>
        <taxon>Polyphaga</taxon>
        <taxon>Cucujiformia</taxon>
        <taxon>Curculionidae</taxon>
        <taxon>Dryophthorinae</taxon>
        <taxon>Rhynchophorus</taxon>
    </lineage>
</organism>
<keyword evidence="4" id="KW-1185">Reference proteome</keyword>
<comment type="caution">
    <text evidence="3">The sequence shown here is derived from an EMBL/GenBank/DDBJ whole genome shotgun (WGS) entry which is preliminary data.</text>
</comment>
<evidence type="ECO:0000313" key="3">
    <source>
        <dbReference type="EMBL" id="KAF7285367.1"/>
    </source>
</evidence>
<sequence length="442" mass="53004">MNIFNHTDLNKLYHKEDSLEKSISNVIKRFPESEQHFSNNISFYKNSCENRSKELEAMHCKIRSIMYLLKLKTDLLRNKRLEEITDFNEFKQEMIGIQDNITSLKETSKRELQNIRKASEDLNDELKIYYNEKLDEWNQSYNVTTNLNIYSKVKTKTQQSCKEVKTFLDFVYQSGGCENGWSKEDHLIFLKYRARYKNINDTAIHLHEQLPDISVEQIKAHYEWHNKYLELESQKKKAIQIWKDKKNLQKFKNNFNPNSNSVKLSVTNPLSNNEKIREKLQHWKNERDQKLIEEKQQERQRLLEQIEKERAERQKQLETKQLVGEWKESKMAFEQYQRKTKQLEEDNERKRRAMLANRLIKKFQSLDELHILKMRQVHQKANKQLAPRAQSGPIVRRDPRRVMQPTIQWVHKVKSLNEGSTGLVPIIASSKLAIPDWRKNLF</sequence>
<dbReference type="PANTHER" id="PTHR21549:SF0">
    <property type="entry name" value="COILED-COIL DOMAIN-CONTAINING PROTEIN 112"/>
    <property type="match status" value="1"/>
</dbReference>
<evidence type="ECO:0000256" key="2">
    <source>
        <dbReference type="SAM" id="Coils"/>
    </source>
</evidence>
<keyword evidence="1 2" id="KW-0175">Coiled coil</keyword>
<dbReference type="Proteomes" id="UP000625711">
    <property type="component" value="Unassembled WGS sequence"/>
</dbReference>
<dbReference type="AlphaFoldDB" id="A0A834IUM1"/>
<gene>
    <name evidence="3" type="ORF">GWI33_010767</name>
</gene>
<evidence type="ECO:0000313" key="4">
    <source>
        <dbReference type="Proteomes" id="UP000625711"/>
    </source>
</evidence>
<feature type="coiled-coil region" evidence="2">
    <location>
        <begin position="273"/>
        <end position="353"/>
    </location>
</feature>
<feature type="coiled-coil region" evidence="2">
    <location>
        <begin position="105"/>
        <end position="132"/>
    </location>
</feature>
<name>A0A834IUM1_RHYFE</name>
<dbReference type="InterPro" id="IPR039902">
    <property type="entry name" value="CCDC148/CCDC112"/>
</dbReference>